<dbReference type="PANTHER" id="PTHR42947:SF1">
    <property type="entry name" value="COB--COM HETERODISULFIDE REDUCTASE SUBUNIT B 1"/>
    <property type="match status" value="1"/>
</dbReference>
<dbReference type="Pfam" id="PF02754">
    <property type="entry name" value="CCG"/>
    <property type="match status" value="2"/>
</dbReference>
<dbReference type="EMBL" id="OJIN01000184">
    <property type="protein sequence ID" value="SPD75087.1"/>
    <property type="molecule type" value="Genomic_DNA"/>
</dbReference>
<name>A0A445N040_9BACT</name>
<dbReference type="Gene3D" id="1.20.1050.140">
    <property type="match status" value="1"/>
</dbReference>
<feature type="domain" description="Cysteine-rich" evidence="2">
    <location>
        <begin position="149"/>
        <end position="236"/>
    </location>
</feature>
<gene>
    <name evidence="3" type="ORF">PITCH_A420048</name>
</gene>
<evidence type="ECO:0000259" key="2">
    <source>
        <dbReference type="Pfam" id="PF02754"/>
    </source>
</evidence>
<dbReference type="InterPro" id="IPR004017">
    <property type="entry name" value="Cys_rich_dom"/>
</dbReference>
<evidence type="ECO:0000313" key="3">
    <source>
        <dbReference type="EMBL" id="SPD75087.1"/>
    </source>
</evidence>
<dbReference type="InterPro" id="IPR051278">
    <property type="entry name" value="HdrB/HdrD_reductase"/>
</dbReference>
<sequence>MKYFLYGGCSLEAGGKNYMVSLEPVCKALGMEFEEIEDWNCCGASISYAGANELSIMTLNARNIAIAESTGGYDIVAPCSSCYIQLVKTNHELKEDAELRNKINVILKEGNLNFKGSLNVRHLMDVLYNDGGIDKIKSTAVRPLKGLKVAGYVGCQTVRPYGEYDSVERPKVHDLLLKAIGADPVPFPKKMQCCGSGIFLTELDRCLGLVKEILDDAIANGAQLISTVCPMCALNLEMYQDKVNAKFGTNFNMPVVYLTQLMAVAFGMDLKKEAALDYCVIPPEGIIKAAIGG</sequence>
<organism evidence="3">
    <name type="scientific">uncultured Desulfobacterium sp</name>
    <dbReference type="NCBI Taxonomy" id="201089"/>
    <lineage>
        <taxon>Bacteria</taxon>
        <taxon>Pseudomonadati</taxon>
        <taxon>Thermodesulfobacteriota</taxon>
        <taxon>Desulfobacteria</taxon>
        <taxon>Desulfobacterales</taxon>
        <taxon>Desulfobacteriaceae</taxon>
        <taxon>Desulfobacterium</taxon>
        <taxon>environmental samples</taxon>
    </lineage>
</organism>
<feature type="domain" description="Cysteine-rich" evidence="2">
    <location>
        <begin position="6"/>
        <end position="86"/>
    </location>
</feature>
<accession>A0A445N040</accession>
<dbReference type="AlphaFoldDB" id="A0A445N040"/>
<dbReference type="PANTHER" id="PTHR42947">
    <property type="entry name" value="COB--COM HETERODISULFIDE REDUCTASE SUBUNIT B 1"/>
    <property type="match status" value="1"/>
</dbReference>
<proteinExistence type="predicted"/>
<reference evidence="3" key="1">
    <citation type="submission" date="2018-01" db="EMBL/GenBank/DDBJ databases">
        <authorList>
            <person name="Regsiter A."/>
            <person name="William W."/>
        </authorList>
    </citation>
    <scope>NUCLEOTIDE SEQUENCE</scope>
    <source>
        <strain evidence="3">TRIP AH-1</strain>
    </source>
</reference>
<evidence type="ECO:0000256" key="1">
    <source>
        <dbReference type="ARBA" id="ARBA00023002"/>
    </source>
</evidence>
<protein>
    <submittedName>
        <fullName evidence="3">Cysteine-rich domain protein</fullName>
    </submittedName>
</protein>
<dbReference type="GO" id="GO:0016491">
    <property type="term" value="F:oxidoreductase activity"/>
    <property type="evidence" value="ECO:0007669"/>
    <property type="project" value="UniProtKB-KW"/>
</dbReference>
<keyword evidence="1" id="KW-0560">Oxidoreductase</keyword>